<dbReference type="OrthoDB" id="407325at2759"/>
<proteinExistence type="predicted"/>
<evidence type="ECO:0000313" key="1">
    <source>
        <dbReference type="EMBL" id="KAJ7383197.1"/>
    </source>
</evidence>
<dbReference type="EMBL" id="MU825905">
    <property type="protein sequence ID" value="KAJ7383197.1"/>
    <property type="molecule type" value="Genomic_DNA"/>
</dbReference>
<protein>
    <submittedName>
        <fullName evidence="1">Uncharacterized protein</fullName>
    </submittedName>
</protein>
<sequence>MREEVPQWTNALQLGTLSSVLSQVVLQTIECLADSRWELRRMGQQVLPLATEVVRWFDIKPLEILWDNYLSREHTLLCYGSCIALRYSILHAGRLMHFLEQPPPSWKV</sequence>
<reference evidence="1" key="1">
    <citation type="submission" date="2023-01" db="EMBL/GenBank/DDBJ databases">
        <title>Genome assembly of the deep-sea coral Lophelia pertusa.</title>
        <authorList>
            <person name="Herrera S."/>
            <person name="Cordes E."/>
        </authorList>
    </citation>
    <scope>NUCLEOTIDE SEQUENCE</scope>
    <source>
        <strain evidence="1">USNM1676648</strain>
        <tissue evidence="1">Polyp</tissue>
    </source>
</reference>
<accession>A0A9W9ZK76</accession>
<gene>
    <name evidence="1" type="ORF">OS493_030355</name>
</gene>
<organism evidence="1 2">
    <name type="scientific">Desmophyllum pertusum</name>
    <dbReference type="NCBI Taxonomy" id="174260"/>
    <lineage>
        <taxon>Eukaryota</taxon>
        <taxon>Metazoa</taxon>
        <taxon>Cnidaria</taxon>
        <taxon>Anthozoa</taxon>
        <taxon>Hexacorallia</taxon>
        <taxon>Scleractinia</taxon>
        <taxon>Caryophylliina</taxon>
        <taxon>Caryophylliidae</taxon>
        <taxon>Desmophyllum</taxon>
    </lineage>
</organism>
<dbReference type="AlphaFoldDB" id="A0A9W9ZK76"/>
<evidence type="ECO:0000313" key="2">
    <source>
        <dbReference type="Proteomes" id="UP001163046"/>
    </source>
</evidence>
<comment type="caution">
    <text evidence="1">The sequence shown here is derived from an EMBL/GenBank/DDBJ whole genome shotgun (WGS) entry which is preliminary data.</text>
</comment>
<name>A0A9W9ZK76_9CNID</name>
<dbReference type="Proteomes" id="UP001163046">
    <property type="component" value="Unassembled WGS sequence"/>
</dbReference>
<keyword evidence="2" id="KW-1185">Reference proteome</keyword>